<keyword evidence="2 10" id="KW-0132">Cell division</keyword>
<evidence type="ECO:0000256" key="6">
    <source>
        <dbReference type="SAM" id="MobiDB-lite"/>
    </source>
</evidence>
<keyword evidence="5" id="KW-0131">Cell cycle</keyword>
<dbReference type="InterPro" id="IPR013685">
    <property type="entry name" value="POTRA_FtsQ_type"/>
</dbReference>
<dbReference type="PANTHER" id="PTHR37820">
    <property type="entry name" value="CELL DIVISION PROTEIN DIVIB"/>
    <property type="match status" value="1"/>
</dbReference>
<comment type="caution">
    <text evidence="10">The sequence shown here is derived from an EMBL/GenBank/DDBJ whole genome shotgun (WGS) entry which is preliminary data.</text>
</comment>
<dbReference type="RefSeq" id="WP_390231421.1">
    <property type="nucleotide sequence ID" value="NZ_JBHSCN010000006.1"/>
</dbReference>
<organism evidence="10 11">
    <name type="scientific">Gryllotalpicola reticulitermitis</name>
    <dbReference type="NCBI Taxonomy" id="1184153"/>
    <lineage>
        <taxon>Bacteria</taxon>
        <taxon>Bacillati</taxon>
        <taxon>Actinomycetota</taxon>
        <taxon>Actinomycetes</taxon>
        <taxon>Micrococcales</taxon>
        <taxon>Microbacteriaceae</taxon>
        <taxon>Gryllotalpicola</taxon>
    </lineage>
</organism>
<dbReference type="InterPro" id="IPR005548">
    <property type="entry name" value="Cell_div_FtsQ/DivIB_C"/>
</dbReference>
<feature type="domain" description="Cell division protein FtsQ/DivIB C-terminal" evidence="8">
    <location>
        <begin position="213"/>
        <end position="317"/>
    </location>
</feature>
<dbReference type="Pfam" id="PF08478">
    <property type="entry name" value="POTRA_1"/>
    <property type="match status" value="1"/>
</dbReference>
<evidence type="ECO:0000256" key="7">
    <source>
        <dbReference type="SAM" id="Phobius"/>
    </source>
</evidence>
<keyword evidence="4 7" id="KW-1133">Transmembrane helix</keyword>
<feature type="compositionally biased region" description="Basic and acidic residues" evidence="6">
    <location>
        <begin position="84"/>
        <end position="97"/>
    </location>
</feature>
<evidence type="ECO:0000256" key="4">
    <source>
        <dbReference type="ARBA" id="ARBA00022989"/>
    </source>
</evidence>
<feature type="compositionally biased region" description="Low complexity" evidence="6">
    <location>
        <begin position="69"/>
        <end position="79"/>
    </location>
</feature>
<evidence type="ECO:0000313" key="11">
    <source>
        <dbReference type="Proteomes" id="UP001595900"/>
    </source>
</evidence>
<dbReference type="Proteomes" id="UP001595900">
    <property type="component" value="Unassembled WGS sequence"/>
</dbReference>
<dbReference type="GO" id="GO:0051301">
    <property type="term" value="P:cell division"/>
    <property type="evidence" value="ECO:0007669"/>
    <property type="project" value="UniProtKB-KW"/>
</dbReference>
<feature type="transmembrane region" description="Helical" evidence="7">
    <location>
        <begin position="117"/>
        <end position="137"/>
    </location>
</feature>
<dbReference type="InterPro" id="IPR050487">
    <property type="entry name" value="FtsQ_DivIB"/>
</dbReference>
<proteinExistence type="predicted"/>
<evidence type="ECO:0000259" key="9">
    <source>
        <dbReference type="Pfam" id="PF08478"/>
    </source>
</evidence>
<feature type="compositionally biased region" description="Basic and acidic residues" evidence="6">
    <location>
        <begin position="19"/>
        <end position="28"/>
    </location>
</feature>
<keyword evidence="11" id="KW-1185">Reference proteome</keyword>
<dbReference type="PANTHER" id="PTHR37820:SF1">
    <property type="entry name" value="CELL DIVISION PROTEIN FTSQ"/>
    <property type="match status" value="1"/>
</dbReference>
<feature type="domain" description="POTRA" evidence="9">
    <location>
        <begin position="142"/>
        <end position="209"/>
    </location>
</feature>
<evidence type="ECO:0000256" key="2">
    <source>
        <dbReference type="ARBA" id="ARBA00022618"/>
    </source>
</evidence>
<dbReference type="EMBL" id="JBHSCN010000006">
    <property type="protein sequence ID" value="MFC4244804.1"/>
    <property type="molecule type" value="Genomic_DNA"/>
</dbReference>
<keyword evidence="7" id="KW-0472">Membrane</keyword>
<feature type="region of interest" description="Disordered" evidence="6">
    <location>
        <begin position="1"/>
        <end position="97"/>
    </location>
</feature>
<gene>
    <name evidence="10" type="ORF">ACFOYW_15625</name>
</gene>
<evidence type="ECO:0000256" key="5">
    <source>
        <dbReference type="ARBA" id="ARBA00023306"/>
    </source>
</evidence>
<protein>
    <submittedName>
        <fullName evidence="10">Cell division protein FtsQ/DivIB</fullName>
    </submittedName>
</protein>
<dbReference type="Pfam" id="PF03799">
    <property type="entry name" value="FtsQ_DivIB_C"/>
    <property type="match status" value="1"/>
</dbReference>
<evidence type="ECO:0000259" key="8">
    <source>
        <dbReference type="Pfam" id="PF03799"/>
    </source>
</evidence>
<evidence type="ECO:0000256" key="3">
    <source>
        <dbReference type="ARBA" id="ARBA00022692"/>
    </source>
</evidence>
<accession>A0ABV8QAF1</accession>
<evidence type="ECO:0000256" key="1">
    <source>
        <dbReference type="ARBA" id="ARBA00022475"/>
    </source>
</evidence>
<evidence type="ECO:0000313" key="10">
    <source>
        <dbReference type="EMBL" id="MFC4244804.1"/>
    </source>
</evidence>
<sequence length="336" mass="35882">MRRPTGPAQRPSPQASVTESEHETERVRERRVRPRDRDEPFAWPPAERAEPDPSPASASQAPESEREPAAQADAPADAPGSRLDTWRSVRRAAGERRRVERNEARRFTARTRRRRQIQLACAAFVVLVIGGAVGAAYSPLMALRHIDVVGAHGVKAAQVQQALRAELGKPLPLVRNSDVRHALDDFRLIESYSTELEPPSTLVVRITERTPLAVVKSGSSYELVDQAGVVLAAAAKPQAGYPMVTLTAGQQPESSPGYAAAASVIAALPAAVRSQVTAASATSPNDVTLSLAGGKTVVWGSADQLQLKTEDLQALLKGAGAAHTYDVSSPEAPITR</sequence>
<keyword evidence="1" id="KW-1003">Cell membrane</keyword>
<reference evidence="11" key="1">
    <citation type="journal article" date="2019" name="Int. J. Syst. Evol. Microbiol.">
        <title>The Global Catalogue of Microorganisms (GCM) 10K type strain sequencing project: providing services to taxonomists for standard genome sequencing and annotation.</title>
        <authorList>
            <consortium name="The Broad Institute Genomics Platform"/>
            <consortium name="The Broad Institute Genome Sequencing Center for Infectious Disease"/>
            <person name="Wu L."/>
            <person name="Ma J."/>
        </authorList>
    </citation>
    <scope>NUCLEOTIDE SEQUENCE [LARGE SCALE GENOMIC DNA]</scope>
    <source>
        <strain evidence="11">CGMCC 1.10363</strain>
    </source>
</reference>
<keyword evidence="3 7" id="KW-0812">Transmembrane</keyword>
<name>A0ABV8QAF1_9MICO</name>